<name>A0A2I0V6U0_9ASPA</name>
<organism evidence="1 2">
    <name type="scientific">Dendrobium catenatum</name>
    <dbReference type="NCBI Taxonomy" id="906689"/>
    <lineage>
        <taxon>Eukaryota</taxon>
        <taxon>Viridiplantae</taxon>
        <taxon>Streptophyta</taxon>
        <taxon>Embryophyta</taxon>
        <taxon>Tracheophyta</taxon>
        <taxon>Spermatophyta</taxon>
        <taxon>Magnoliopsida</taxon>
        <taxon>Liliopsida</taxon>
        <taxon>Asparagales</taxon>
        <taxon>Orchidaceae</taxon>
        <taxon>Epidendroideae</taxon>
        <taxon>Malaxideae</taxon>
        <taxon>Dendrobiinae</taxon>
        <taxon>Dendrobium</taxon>
    </lineage>
</organism>
<dbReference type="Proteomes" id="UP000233837">
    <property type="component" value="Unassembled WGS sequence"/>
</dbReference>
<reference evidence="1 2" key="1">
    <citation type="journal article" date="2016" name="Sci. Rep.">
        <title>The Dendrobium catenatum Lindl. genome sequence provides insights into polysaccharide synthase, floral development and adaptive evolution.</title>
        <authorList>
            <person name="Zhang G.Q."/>
            <person name="Xu Q."/>
            <person name="Bian C."/>
            <person name="Tsai W.C."/>
            <person name="Yeh C.M."/>
            <person name="Liu K.W."/>
            <person name="Yoshida K."/>
            <person name="Zhang L.S."/>
            <person name="Chang S.B."/>
            <person name="Chen F."/>
            <person name="Shi Y."/>
            <person name="Su Y.Y."/>
            <person name="Zhang Y.Q."/>
            <person name="Chen L.J."/>
            <person name="Yin Y."/>
            <person name="Lin M."/>
            <person name="Huang H."/>
            <person name="Deng H."/>
            <person name="Wang Z.W."/>
            <person name="Zhu S.L."/>
            <person name="Zhao X."/>
            <person name="Deng C."/>
            <person name="Niu S.C."/>
            <person name="Huang J."/>
            <person name="Wang M."/>
            <person name="Liu G.H."/>
            <person name="Yang H.J."/>
            <person name="Xiao X.J."/>
            <person name="Hsiao Y.Y."/>
            <person name="Wu W.L."/>
            <person name="Chen Y.Y."/>
            <person name="Mitsuda N."/>
            <person name="Ohme-Takagi M."/>
            <person name="Luo Y.B."/>
            <person name="Van de Peer Y."/>
            <person name="Liu Z.J."/>
        </authorList>
    </citation>
    <scope>NUCLEOTIDE SEQUENCE [LARGE SCALE GENOMIC DNA]</scope>
    <source>
        <tissue evidence="1">The whole plant</tissue>
    </source>
</reference>
<dbReference type="AlphaFoldDB" id="A0A2I0V6U0"/>
<evidence type="ECO:0000313" key="2">
    <source>
        <dbReference type="Proteomes" id="UP000233837"/>
    </source>
</evidence>
<dbReference type="EMBL" id="KZ504159">
    <property type="protein sequence ID" value="PKU59121.1"/>
    <property type="molecule type" value="Genomic_DNA"/>
</dbReference>
<proteinExistence type="predicted"/>
<evidence type="ECO:0000313" key="1">
    <source>
        <dbReference type="EMBL" id="PKU59121.1"/>
    </source>
</evidence>
<sequence>MVVVQLHTFNDLPIPSFREFRHFDRTKRRELARYRGNFHPYTRFFGSSVLSDFAPFNDSFLSDRKSRHFDRTEQRELGASWAPWSPINFAHSTTLPSCLDRKSHMIIRDSRRELS</sequence>
<accession>A0A2I0V6U0</accession>
<gene>
    <name evidence="1" type="ORF">MA16_Dca014863</name>
</gene>
<reference evidence="1 2" key="2">
    <citation type="journal article" date="2017" name="Nature">
        <title>The Apostasia genome and the evolution of orchids.</title>
        <authorList>
            <person name="Zhang G.Q."/>
            <person name="Liu K.W."/>
            <person name="Li Z."/>
            <person name="Lohaus R."/>
            <person name="Hsiao Y.Y."/>
            <person name="Niu S.C."/>
            <person name="Wang J.Y."/>
            <person name="Lin Y.C."/>
            <person name="Xu Q."/>
            <person name="Chen L.J."/>
            <person name="Yoshida K."/>
            <person name="Fujiwara S."/>
            <person name="Wang Z.W."/>
            <person name="Zhang Y.Q."/>
            <person name="Mitsuda N."/>
            <person name="Wang M."/>
            <person name="Liu G.H."/>
            <person name="Pecoraro L."/>
            <person name="Huang H.X."/>
            <person name="Xiao X.J."/>
            <person name="Lin M."/>
            <person name="Wu X.Y."/>
            <person name="Wu W.L."/>
            <person name="Chen Y.Y."/>
            <person name="Chang S.B."/>
            <person name="Sakamoto S."/>
            <person name="Ohme-Takagi M."/>
            <person name="Yagi M."/>
            <person name="Zeng S.J."/>
            <person name="Shen C.Y."/>
            <person name="Yeh C.M."/>
            <person name="Luo Y.B."/>
            <person name="Tsai W.C."/>
            <person name="Van de Peer Y."/>
            <person name="Liu Z.J."/>
        </authorList>
    </citation>
    <scope>NUCLEOTIDE SEQUENCE [LARGE SCALE GENOMIC DNA]</scope>
    <source>
        <tissue evidence="1">The whole plant</tissue>
    </source>
</reference>
<protein>
    <submittedName>
        <fullName evidence="1">Uncharacterized protein</fullName>
    </submittedName>
</protein>
<keyword evidence="2" id="KW-1185">Reference proteome</keyword>